<dbReference type="RefSeq" id="WP_141007380.1">
    <property type="nucleotide sequence ID" value="NZ_BAAAOR010000030.1"/>
</dbReference>
<comment type="caution">
    <text evidence="7">The sequence shown here is derived from an EMBL/GenBank/DDBJ whole genome shotgun (WGS) entry which is preliminary data.</text>
</comment>
<evidence type="ECO:0000256" key="3">
    <source>
        <dbReference type="ARBA" id="ARBA00023015"/>
    </source>
</evidence>
<keyword evidence="3" id="KW-0805">Transcription regulation</keyword>
<sequence length="150" mass="16267">MSTSAPAAPVLDDLICFDLYAASRQVTAAYRPILAELGLTYPQYLVLVVLGGHDEMLIKDVGRQLRLDHATLSPLLRRLERDGLVTRRRSTSDERAVVLALTEEGRAVHARFGDVHCRIADALGITAEQAEQLRTALRALAGHLGAASIA</sequence>
<reference evidence="7 8" key="1">
    <citation type="journal article" date="2019" name="Int. J. Syst. Evol. Microbiol.">
        <title>The Global Catalogue of Microorganisms (GCM) 10K type strain sequencing project: providing services to taxonomists for standard genome sequencing and annotation.</title>
        <authorList>
            <consortium name="The Broad Institute Genomics Platform"/>
            <consortium name="The Broad Institute Genome Sequencing Center for Infectious Disease"/>
            <person name="Wu L."/>
            <person name="Ma J."/>
        </authorList>
    </citation>
    <scope>NUCLEOTIDE SEQUENCE [LARGE SCALE GENOMIC DNA]</scope>
    <source>
        <strain evidence="7 8">JCM 14942</strain>
    </source>
</reference>
<proteinExistence type="predicted"/>
<dbReference type="Pfam" id="PF22381">
    <property type="entry name" value="Staph_reg_Sar_Rot"/>
    <property type="match status" value="1"/>
</dbReference>
<evidence type="ECO:0000256" key="5">
    <source>
        <dbReference type="ARBA" id="ARBA00023163"/>
    </source>
</evidence>
<dbReference type="PANTHER" id="PTHR33164:SF5">
    <property type="entry name" value="ORGANIC HYDROPEROXIDE RESISTANCE TRANSCRIPTIONAL REGULATOR"/>
    <property type="match status" value="1"/>
</dbReference>
<keyword evidence="8" id="KW-1185">Reference proteome</keyword>
<keyword evidence="5" id="KW-0804">Transcription</keyword>
<evidence type="ECO:0000256" key="1">
    <source>
        <dbReference type="ARBA" id="ARBA00004496"/>
    </source>
</evidence>
<keyword evidence="4" id="KW-0238">DNA-binding</keyword>
<accession>A0ABN2B723</accession>
<dbReference type="Gene3D" id="1.10.10.10">
    <property type="entry name" value="Winged helix-like DNA-binding domain superfamily/Winged helix DNA-binding domain"/>
    <property type="match status" value="1"/>
</dbReference>
<dbReference type="PRINTS" id="PR00598">
    <property type="entry name" value="HTHMARR"/>
</dbReference>
<dbReference type="PROSITE" id="PS50995">
    <property type="entry name" value="HTH_MARR_2"/>
    <property type="match status" value="1"/>
</dbReference>
<dbReference type="InterPro" id="IPR000835">
    <property type="entry name" value="HTH_MarR-typ"/>
</dbReference>
<name>A0ABN2B723_9ACTN</name>
<evidence type="ECO:0000313" key="7">
    <source>
        <dbReference type="EMBL" id="GAA1534302.1"/>
    </source>
</evidence>
<dbReference type="InterPro" id="IPR036388">
    <property type="entry name" value="WH-like_DNA-bd_sf"/>
</dbReference>
<evidence type="ECO:0000256" key="4">
    <source>
        <dbReference type="ARBA" id="ARBA00023125"/>
    </source>
</evidence>
<organism evidence="7 8">
    <name type="scientific">Nocardioides humi</name>
    <dbReference type="NCBI Taxonomy" id="449461"/>
    <lineage>
        <taxon>Bacteria</taxon>
        <taxon>Bacillati</taxon>
        <taxon>Actinomycetota</taxon>
        <taxon>Actinomycetes</taxon>
        <taxon>Propionibacteriales</taxon>
        <taxon>Nocardioidaceae</taxon>
        <taxon>Nocardioides</taxon>
    </lineage>
</organism>
<dbReference type="SMART" id="SM00347">
    <property type="entry name" value="HTH_MARR"/>
    <property type="match status" value="1"/>
</dbReference>
<dbReference type="SUPFAM" id="SSF46785">
    <property type="entry name" value="Winged helix' DNA-binding domain"/>
    <property type="match status" value="1"/>
</dbReference>
<dbReference type="InterPro" id="IPR036390">
    <property type="entry name" value="WH_DNA-bd_sf"/>
</dbReference>
<feature type="domain" description="HTH marR-type" evidence="6">
    <location>
        <begin position="12"/>
        <end position="142"/>
    </location>
</feature>
<dbReference type="Proteomes" id="UP001500842">
    <property type="component" value="Unassembled WGS sequence"/>
</dbReference>
<dbReference type="InterPro" id="IPR039422">
    <property type="entry name" value="MarR/SlyA-like"/>
</dbReference>
<dbReference type="PANTHER" id="PTHR33164">
    <property type="entry name" value="TRANSCRIPTIONAL REGULATOR, MARR FAMILY"/>
    <property type="match status" value="1"/>
</dbReference>
<gene>
    <name evidence="7" type="ORF">GCM10009788_41480</name>
</gene>
<dbReference type="EMBL" id="BAAAOR010000030">
    <property type="protein sequence ID" value="GAA1534302.1"/>
    <property type="molecule type" value="Genomic_DNA"/>
</dbReference>
<protein>
    <submittedName>
        <fullName evidence="7">MarR family transcriptional regulator</fullName>
    </submittedName>
</protein>
<evidence type="ECO:0000259" key="6">
    <source>
        <dbReference type="PROSITE" id="PS50995"/>
    </source>
</evidence>
<dbReference type="InterPro" id="IPR055166">
    <property type="entry name" value="Transc_reg_Sar_Rot_HTH"/>
</dbReference>
<evidence type="ECO:0000313" key="8">
    <source>
        <dbReference type="Proteomes" id="UP001500842"/>
    </source>
</evidence>
<keyword evidence="2" id="KW-0963">Cytoplasm</keyword>
<comment type="subcellular location">
    <subcellularLocation>
        <location evidence="1">Cytoplasm</location>
    </subcellularLocation>
</comment>
<evidence type="ECO:0000256" key="2">
    <source>
        <dbReference type="ARBA" id="ARBA00022490"/>
    </source>
</evidence>